<protein>
    <recommendedName>
        <fullName evidence="2">GTP cyclohydrolase II domain-containing protein</fullName>
    </recommendedName>
</protein>
<evidence type="ECO:0000313" key="1">
    <source>
        <dbReference type="EMBL" id="GAH94482.1"/>
    </source>
</evidence>
<accession>X1JKA4</accession>
<feature type="non-terminal residue" evidence="1">
    <location>
        <position position="1"/>
    </location>
</feature>
<dbReference type="EMBL" id="BARU01045562">
    <property type="protein sequence ID" value="GAH94482.1"/>
    <property type="molecule type" value="Genomic_DNA"/>
</dbReference>
<gene>
    <name evidence="1" type="ORF">S03H2_69082</name>
</gene>
<proteinExistence type="predicted"/>
<organism evidence="1">
    <name type="scientific">marine sediment metagenome</name>
    <dbReference type="NCBI Taxonomy" id="412755"/>
    <lineage>
        <taxon>unclassified sequences</taxon>
        <taxon>metagenomes</taxon>
        <taxon>ecological metagenomes</taxon>
    </lineage>
</organism>
<evidence type="ECO:0008006" key="2">
    <source>
        <dbReference type="Google" id="ProtNLM"/>
    </source>
</evidence>
<reference evidence="1" key="1">
    <citation type="journal article" date="2014" name="Front. Microbiol.">
        <title>High frequency of phylogenetically diverse reductive dehalogenase-homologous genes in deep subseafloor sedimentary metagenomes.</title>
        <authorList>
            <person name="Kawai M."/>
            <person name="Futagami T."/>
            <person name="Toyoda A."/>
            <person name="Takaki Y."/>
            <person name="Nishi S."/>
            <person name="Hori S."/>
            <person name="Arai W."/>
            <person name="Tsubouchi T."/>
            <person name="Morono Y."/>
            <person name="Uchiyama I."/>
            <person name="Ito T."/>
            <person name="Fujiyama A."/>
            <person name="Inagaki F."/>
            <person name="Takami H."/>
        </authorList>
    </citation>
    <scope>NUCLEOTIDE SEQUENCE</scope>
    <source>
        <strain evidence="1">Expedition CK06-06</strain>
    </source>
</reference>
<comment type="caution">
    <text evidence="1">The sequence shown here is derived from an EMBL/GenBank/DDBJ whole genome shotgun (WGS) entry which is preliminary data.</text>
</comment>
<name>X1JKA4_9ZZZZ</name>
<sequence>TIPIIASPNVYNRHYLETKQEKLGHLLKIPNVSDD</sequence>
<dbReference type="AlphaFoldDB" id="X1JKA4"/>